<sequence length="66" mass="7373">MLKFTLVTLVMCAVLQMPLRTQPGRIKGKTEPNPRPKHEHCELDDGSVPTNTAVFILIPITRSPSF</sequence>
<dbReference type="AlphaFoldDB" id="A0A9D3YA79"/>
<reference evidence="3" key="2">
    <citation type="submission" date="2020-11" db="EMBL/GenBank/DDBJ databases">
        <authorList>
            <person name="McCartney M.A."/>
            <person name="Auch B."/>
            <person name="Kono T."/>
            <person name="Mallez S."/>
            <person name="Becker A."/>
            <person name="Gohl D.M."/>
            <person name="Silverstein K.A.T."/>
            <person name="Koren S."/>
            <person name="Bechman K.B."/>
            <person name="Herman A."/>
            <person name="Abrahante J.E."/>
            <person name="Garbe J."/>
        </authorList>
    </citation>
    <scope>NUCLEOTIDE SEQUENCE</scope>
    <source>
        <strain evidence="3">Duluth1</strain>
        <tissue evidence="3">Whole animal</tissue>
    </source>
</reference>
<keyword evidence="4" id="KW-1185">Reference proteome</keyword>
<proteinExistence type="predicted"/>
<dbReference type="Proteomes" id="UP000828390">
    <property type="component" value="Unassembled WGS sequence"/>
</dbReference>
<feature type="compositionally biased region" description="Basic and acidic residues" evidence="1">
    <location>
        <begin position="28"/>
        <end position="43"/>
    </location>
</feature>
<evidence type="ECO:0000256" key="1">
    <source>
        <dbReference type="SAM" id="MobiDB-lite"/>
    </source>
</evidence>
<organism evidence="3 4">
    <name type="scientific">Dreissena polymorpha</name>
    <name type="common">Zebra mussel</name>
    <name type="synonym">Mytilus polymorpha</name>
    <dbReference type="NCBI Taxonomy" id="45954"/>
    <lineage>
        <taxon>Eukaryota</taxon>
        <taxon>Metazoa</taxon>
        <taxon>Spiralia</taxon>
        <taxon>Lophotrochozoa</taxon>
        <taxon>Mollusca</taxon>
        <taxon>Bivalvia</taxon>
        <taxon>Autobranchia</taxon>
        <taxon>Heteroconchia</taxon>
        <taxon>Euheterodonta</taxon>
        <taxon>Imparidentia</taxon>
        <taxon>Neoheterodontei</taxon>
        <taxon>Myida</taxon>
        <taxon>Dreissenoidea</taxon>
        <taxon>Dreissenidae</taxon>
        <taxon>Dreissena</taxon>
    </lineage>
</organism>
<keyword evidence="2" id="KW-0732">Signal</keyword>
<evidence type="ECO:0000313" key="3">
    <source>
        <dbReference type="EMBL" id="KAH3696663.1"/>
    </source>
</evidence>
<reference evidence="3" key="1">
    <citation type="journal article" date="2019" name="bioRxiv">
        <title>The Genome of the Zebra Mussel, Dreissena polymorpha: A Resource for Invasive Species Research.</title>
        <authorList>
            <person name="McCartney M.A."/>
            <person name="Auch B."/>
            <person name="Kono T."/>
            <person name="Mallez S."/>
            <person name="Zhang Y."/>
            <person name="Obille A."/>
            <person name="Becker A."/>
            <person name="Abrahante J.E."/>
            <person name="Garbe J."/>
            <person name="Badalamenti J.P."/>
            <person name="Herman A."/>
            <person name="Mangelson H."/>
            <person name="Liachko I."/>
            <person name="Sullivan S."/>
            <person name="Sone E.D."/>
            <person name="Koren S."/>
            <person name="Silverstein K.A.T."/>
            <person name="Beckman K.B."/>
            <person name="Gohl D.M."/>
        </authorList>
    </citation>
    <scope>NUCLEOTIDE SEQUENCE</scope>
    <source>
        <strain evidence="3">Duluth1</strain>
        <tissue evidence="3">Whole animal</tissue>
    </source>
</reference>
<evidence type="ECO:0000256" key="2">
    <source>
        <dbReference type="SAM" id="SignalP"/>
    </source>
</evidence>
<feature type="region of interest" description="Disordered" evidence="1">
    <location>
        <begin position="23"/>
        <end position="46"/>
    </location>
</feature>
<feature type="signal peptide" evidence="2">
    <location>
        <begin position="1"/>
        <end position="23"/>
    </location>
</feature>
<protein>
    <submittedName>
        <fullName evidence="3">Uncharacterized protein</fullName>
    </submittedName>
</protein>
<comment type="caution">
    <text evidence="3">The sequence shown here is derived from an EMBL/GenBank/DDBJ whole genome shotgun (WGS) entry which is preliminary data.</text>
</comment>
<evidence type="ECO:0000313" key="4">
    <source>
        <dbReference type="Proteomes" id="UP000828390"/>
    </source>
</evidence>
<gene>
    <name evidence="3" type="ORF">DPMN_084139</name>
</gene>
<accession>A0A9D3YA79</accession>
<feature type="chain" id="PRO_5039633271" evidence="2">
    <location>
        <begin position="24"/>
        <end position="66"/>
    </location>
</feature>
<name>A0A9D3YA79_DREPO</name>
<dbReference type="EMBL" id="JAIWYP010000016">
    <property type="protein sequence ID" value="KAH3696663.1"/>
    <property type="molecule type" value="Genomic_DNA"/>
</dbReference>